<proteinExistence type="predicted"/>
<gene>
    <name evidence="1" type="ORF">CK203_005119</name>
</gene>
<evidence type="ECO:0000313" key="1">
    <source>
        <dbReference type="EMBL" id="RVX19749.1"/>
    </source>
</evidence>
<dbReference type="EMBL" id="QGNW01000008">
    <property type="protein sequence ID" value="RVX19749.1"/>
    <property type="molecule type" value="Genomic_DNA"/>
</dbReference>
<reference evidence="1 2" key="1">
    <citation type="journal article" date="2018" name="PLoS Genet.">
        <title>Population sequencing reveals clonal diversity and ancestral inbreeding in the grapevine cultivar Chardonnay.</title>
        <authorList>
            <person name="Roach M.J."/>
            <person name="Johnson D.L."/>
            <person name="Bohlmann J."/>
            <person name="van Vuuren H.J."/>
            <person name="Jones S.J."/>
            <person name="Pretorius I.S."/>
            <person name="Schmidt S.A."/>
            <person name="Borneman A.R."/>
        </authorList>
    </citation>
    <scope>NUCLEOTIDE SEQUENCE [LARGE SCALE GENOMIC DNA]</scope>
    <source>
        <strain evidence="2">cv. Chardonnay</strain>
        <tissue evidence="1">Leaf</tissue>
    </source>
</reference>
<accession>A0A438KEX6</accession>
<dbReference type="AlphaFoldDB" id="A0A438KEX6"/>
<sequence length="132" mass="14852">MEPYGDTPAQSPNHRIKFSMCLCCCFRGLELAGSLSKRRLVGRSSAWLRSTARELPVIKEKCRNLMARMWKRHRNSVDFSYDPLSYALNFDDGENDEAQMMKSFSARLPALPPQGKCAVHPTVAMPEIVACG</sequence>
<dbReference type="PANTHER" id="PTHR33168">
    <property type="entry name" value="STRESS INDUCED PROTEIN-RELATED"/>
    <property type="match status" value="1"/>
</dbReference>
<comment type="caution">
    <text evidence="1">The sequence shown here is derived from an EMBL/GenBank/DDBJ whole genome shotgun (WGS) entry which is preliminary data.</text>
</comment>
<evidence type="ECO:0000313" key="2">
    <source>
        <dbReference type="Proteomes" id="UP000288805"/>
    </source>
</evidence>
<protein>
    <submittedName>
        <fullName evidence="1">Uncharacterized protein</fullName>
    </submittedName>
</protein>
<name>A0A438KEX6_VITVI</name>
<organism evidence="1 2">
    <name type="scientific">Vitis vinifera</name>
    <name type="common">Grape</name>
    <dbReference type="NCBI Taxonomy" id="29760"/>
    <lineage>
        <taxon>Eukaryota</taxon>
        <taxon>Viridiplantae</taxon>
        <taxon>Streptophyta</taxon>
        <taxon>Embryophyta</taxon>
        <taxon>Tracheophyta</taxon>
        <taxon>Spermatophyta</taxon>
        <taxon>Magnoliopsida</taxon>
        <taxon>eudicotyledons</taxon>
        <taxon>Gunneridae</taxon>
        <taxon>Pentapetalae</taxon>
        <taxon>rosids</taxon>
        <taxon>Vitales</taxon>
        <taxon>Vitaceae</taxon>
        <taxon>Viteae</taxon>
        <taxon>Vitis</taxon>
    </lineage>
</organism>
<dbReference type="Proteomes" id="UP000288805">
    <property type="component" value="Unassembled WGS sequence"/>
</dbReference>